<sequence>MEVDSPTEQNPLLPQDQIVQRLLLRGVPVELLGRLQPGFVAFVNENRSQLPEFVSAILPTDKEVLYKAESGGVSNSSGLKCLFRESLLWLQWLMFEDEPRASLKNLSKTSFGQRGVCGAVWGHNDIRYHCRTCEHDQTCAICVPCFQNGNHKDHDYFIKYTGSGCCDCGDVTAWKREGFCSKHIGTEQIQPLPEKTAKSVGPVLDVLLIYWKDKLLSAEPVSRGNPRVVDHVNGHENIANELTLAVVEMLLVFCKHSESLLSFISKRVFLSAGLLDILVRAERFLDTTVVKKLHELLLKLLGEPIFKYEFAKVYVNYYQVVIKEAIKECSDSIIEHSLLNTFSAQIFTVPTLSPRLVKEANLLGGLLGCLGDIFLSCAGEDDNLQVSRWENLYKTTVRVIEDTHFVMSHVEVSKYITHEQPDIARAWIRLLAFVQGMNPQKRVTGLHIEEENENMHMPFMLGHFIGCIHSLLVAGAFPVKISEEMKNDALLDIDKQDFDDIDGLRYAKVGRLSQESSVCSTTGRSSTVDCTSKDVEDKVDSGGHYSVPFSVSWLTFECLRAIDNWLVPNVTSEVPFSFLYPDTVSRIGSSFSLLKRTLSKIRKGKHTSKVYHAPSTRSRLTTSSELHGRDVSSSSHAGIGMRVDLESQMLVQDSSTTDCSEITEMDLECASGTVDSDENILESDSAVEVEALRVLSLSDWPHIIYDVSSQDISVHIPLHRLLSVLLQKSLRSCYPESVATEINDASSTSLRLRRCHDFFRQVLANCHPNGFSAFIMEHPLRIRVFCAQVHAGMWQKNGDAAIVSCELYRSVRWFEQCLELDLFLMQCCAALAPPDLYVQRIIECFGLSNYLSLNLEQRDKYEPVLVQEMLTLIIQIVKERRFCGLSTAESLQRELVYKLAIGDATHSQLVKSLPPDLSKSDQIQKILDAVAVYSNPSGMKQGKYSLRKSHWQQLDLYHPRWNSRDLQIAEERYLHFCKVSALTNQLPRWTKTFYPLEGIARIATSKTVLQIVRAVLFYAVFTDKTSASRAPDGVILTVLHLLSLSLDICDLQRQSGDNSSMSTSFLEEESMPVLAFACEEVDVGSTAGMNAWMHQSMLSLLVSLMRMHLKESLDSSVEVGNCSLSSLIEGLLKKLAELDSGCMSELQRIAPEVVCCLTKSILDTDSRISTGLASEAQERKAKARQQQAAMLEKMRDEQSKFIANLDSTSYDLLDDSKSEQEVLVPDDNRVSEDPAPVICSLCRDPDSNSPVSFLILLQKSRLVSFVERGPPSWEHINQSGKEHPSLTTIKNAVNEAGHDGLPGEVDALLDFLKAQHPTVRNIHLLSTSTDTNVNTSSFETMEEGIYESIQRDLHDSLSYINILPDNQKSATPYADEQSTGSGNAESALLGKHIASLSRETSEPSFSKISLPRSENASIWFAPFDGFGPWDCDGIHASSCGHAVHEECRDRYLLSLKESRYNRRAVFEGGHIVDPDQGELLCPVCRRLANSVLPALPDYSGNIRKQIMPADLCSTLTFGSSSTSNSEVNVLCLRQALALLQSTANTVGKDGLLKPFSSRNKRMRHTLKPVFRILSKFYFADTHQNFGGLRRFSYSMVLWDTLRYSLISTEISARGQRSYTCKGDSISGLYEELESSSGFILSLLLQVVQSMRSEDAAQVLPRFRGIQLFTESICSGVSIDEVSSGIGSQGGDMLSIVKHLNKRGIHPDIQLWKRAADPIVAHDPFSSLMLVLFCLPRPFLSSVESFLPLVHLFYAVCVIQAVITSCGRHQLDFTKLQLGDCPIIDICRIIGESVATQEYFVSNYIDSACHPKEMIRRFTFPYLRRCALLCKLLSASMFTPFCEKSRVWGRSSPHTNDGIQESTCDLSMELEEIEQLEKMFKIPFLDVVLKDGVLHTLVLKWFNHFLKVFEVRSYGYGRALHSTPAVPFKLMCLPNLYQDLLQRYIKQQCPDCKAVQDEPALCLLCGRLCSPTWKSCCRESSCQNHAMACGAGIGVFLLVRRTTILLQRSARQSPWPSPYLDAFGEEDTEMHRGKPLYLHEERYAALTHMVASHGLDRSGDTLKCCGTYCAFHSDV</sequence>
<gene>
    <name evidence="13" type="ORF">NE237_003611</name>
</gene>
<feature type="zinc finger region" description="UBR-type" evidence="9">
    <location>
        <begin position="115"/>
        <end position="185"/>
    </location>
</feature>
<dbReference type="Pfam" id="PF22960">
    <property type="entry name" value="WHD_UBR1"/>
    <property type="match status" value="1"/>
</dbReference>
<dbReference type="EMBL" id="JAMYWD010000005">
    <property type="protein sequence ID" value="KAJ4970512.1"/>
    <property type="molecule type" value="Genomic_DNA"/>
</dbReference>
<evidence type="ECO:0000256" key="6">
    <source>
        <dbReference type="ARBA" id="ARBA00022786"/>
    </source>
</evidence>
<keyword evidence="3 10" id="KW-0808">Transferase</keyword>
<keyword evidence="14" id="KW-1185">Reference proteome</keyword>
<dbReference type="FunFam" id="2.10.110.30:FF:000002">
    <property type="entry name" value="Putative e3 ubiquitin-protein ligase ubr3"/>
    <property type="match status" value="1"/>
</dbReference>
<comment type="catalytic activity">
    <reaction evidence="1 10">
        <text>S-ubiquitinyl-[E2 ubiquitin-conjugating enzyme]-L-cysteine + [acceptor protein]-L-lysine = [E2 ubiquitin-conjugating enzyme]-L-cysteine + N(6)-ubiquitinyl-[acceptor protein]-L-lysine.</text>
        <dbReference type="EC" id="2.3.2.27"/>
    </reaction>
</comment>
<dbReference type="Gene3D" id="1.10.10.2670">
    <property type="entry name" value="E3 ubiquitin-protein ligase"/>
    <property type="match status" value="1"/>
</dbReference>
<evidence type="ECO:0000256" key="1">
    <source>
        <dbReference type="ARBA" id="ARBA00000900"/>
    </source>
</evidence>
<keyword evidence="5 10" id="KW-0863">Zinc-finger</keyword>
<dbReference type="GO" id="GO:0061630">
    <property type="term" value="F:ubiquitin protein ligase activity"/>
    <property type="evidence" value="ECO:0007669"/>
    <property type="project" value="UniProtKB-UniRule"/>
</dbReference>
<dbReference type="InterPro" id="IPR036390">
    <property type="entry name" value="WH_DNA-bd_sf"/>
</dbReference>
<comment type="pathway">
    <text evidence="2 10">Protein modification; protein ubiquitination.</text>
</comment>
<comment type="function">
    <text evidence="10">Ubiquitin ligase protein which is a component of the N-end rule pathway. Recognizes and binds to proteins bearing specific N-terminal residues that are destabilizing according to the N-end rule, leading to their ubiquitination and subsequent degradation.</text>
</comment>
<proteinExistence type="inferred from homology"/>
<evidence type="ECO:0000256" key="10">
    <source>
        <dbReference type="RuleBase" id="RU366018"/>
    </source>
</evidence>
<dbReference type="Pfam" id="PF02207">
    <property type="entry name" value="zf-UBR"/>
    <property type="match status" value="1"/>
</dbReference>
<dbReference type="SMART" id="SM00396">
    <property type="entry name" value="ZnF_UBR1"/>
    <property type="match status" value="1"/>
</dbReference>
<dbReference type="CDD" id="cd19673">
    <property type="entry name" value="UBR-box_UBR3"/>
    <property type="match status" value="1"/>
</dbReference>
<name>A0A9Q0QSS6_9MAGN</name>
<dbReference type="Proteomes" id="UP001141806">
    <property type="component" value="Unassembled WGS sequence"/>
</dbReference>
<dbReference type="FunFam" id="1.10.10.2670:FF:000003">
    <property type="entry name" value="E3 ubiquitin-protein ligase PRT6"/>
    <property type="match status" value="1"/>
</dbReference>
<dbReference type="InterPro" id="IPR055194">
    <property type="entry name" value="UBR1-like_WH"/>
</dbReference>
<dbReference type="InterPro" id="IPR042065">
    <property type="entry name" value="E3_ELL-like"/>
</dbReference>
<evidence type="ECO:0000256" key="5">
    <source>
        <dbReference type="ARBA" id="ARBA00022771"/>
    </source>
</evidence>
<dbReference type="OrthoDB" id="26387at2759"/>
<evidence type="ECO:0000256" key="3">
    <source>
        <dbReference type="ARBA" id="ARBA00022679"/>
    </source>
</evidence>
<evidence type="ECO:0000313" key="13">
    <source>
        <dbReference type="EMBL" id="KAJ4970512.1"/>
    </source>
</evidence>
<evidence type="ECO:0000256" key="11">
    <source>
        <dbReference type="SAM" id="MobiDB-lite"/>
    </source>
</evidence>
<evidence type="ECO:0000256" key="8">
    <source>
        <dbReference type="ARBA" id="ARBA00046341"/>
    </source>
</evidence>
<feature type="region of interest" description="Disordered" evidence="11">
    <location>
        <begin position="616"/>
        <end position="635"/>
    </location>
</feature>
<feature type="domain" description="UBR-type" evidence="12">
    <location>
        <begin position="115"/>
        <end position="185"/>
    </location>
</feature>
<accession>A0A9Q0QSS6</accession>
<protein>
    <recommendedName>
        <fullName evidence="10">E3 ubiquitin-protein ligase</fullName>
        <ecNumber evidence="10">2.3.2.27</ecNumber>
    </recommendedName>
</protein>
<dbReference type="InterPro" id="IPR044046">
    <property type="entry name" value="E3_ligase_UBR-like_C"/>
</dbReference>
<dbReference type="GO" id="GO:0016567">
    <property type="term" value="P:protein ubiquitination"/>
    <property type="evidence" value="ECO:0007669"/>
    <property type="project" value="UniProtKB-UniRule"/>
</dbReference>
<comment type="similarity">
    <text evidence="8 10">Belongs to the E3 ubiquitin-protein ligase UBR1-like family.</text>
</comment>
<evidence type="ECO:0000256" key="9">
    <source>
        <dbReference type="PROSITE-ProRule" id="PRU00508"/>
    </source>
</evidence>
<dbReference type="CDD" id="cd16482">
    <property type="entry name" value="RING-H2_UBR1-like"/>
    <property type="match status" value="1"/>
</dbReference>
<evidence type="ECO:0000256" key="4">
    <source>
        <dbReference type="ARBA" id="ARBA00022723"/>
    </source>
</evidence>
<dbReference type="GO" id="GO:0008270">
    <property type="term" value="F:zinc ion binding"/>
    <property type="evidence" value="ECO:0007669"/>
    <property type="project" value="UniProtKB-UniRule"/>
</dbReference>
<keyword evidence="4 10" id="KW-0479">Metal-binding</keyword>
<dbReference type="PANTHER" id="PTHR21497:SF53">
    <property type="entry name" value="E3 UBIQUITIN-PROTEIN LIGASE PRT6"/>
    <property type="match status" value="1"/>
</dbReference>
<dbReference type="PANTHER" id="PTHR21497">
    <property type="entry name" value="UBIQUITIN LIGASE E3 ALPHA-RELATED"/>
    <property type="match status" value="1"/>
</dbReference>
<dbReference type="Pfam" id="PF18995">
    <property type="entry name" value="PRT6_C"/>
    <property type="match status" value="1"/>
</dbReference>
<dbReference type="GO" id="GO:0071596">
    <property type="term" value="P:ubiquitin-dependent protein catabolic process via the N-end rule pathway"/>
    <property type="evidence" value="ECO:0007669"/>
    <property type="project" value="UniProtKB-UniRule"/>
</dbReference>
<dbReference type="EC" id="2.3.2.27" evidence="10"/>
<dbReference type="GO" id="GO:0000151">
    <property type="term" value="C:ubiquitin ligase complex"/>
    <property type="evidence" value="ECO:0007669"/>
    <property type="project" value="TreeGrafter"/>
</dbReference>
<evidence type="ECO:0000313" key="14">
    <source>
        <dbReference type="Proteomes" id="UP001141806"/>
    </source>
</evidence>
<keyword evidence="7 10" id="KW-0862">Zinc</keyword>
<dbReference type="Gene3D" id="2.10.110.30">
    <property type="match status" value="1"/>
</dbReference>
<dbReference type="SUPFAM" id="SSF46785">
    <property type="entry name" value="Winged helix' DNA-binding domain"/>
    <property type="match status" value="1"/>
</dbReference>
<dbReference type="GO" id="GO:0005737">
    <property type="term" value="C:cytoplasm"/>
    <property type="evidence" value="ECO:0007669"/>
    <property type="project" value="TreeGrafter"/>
</dbReference>
<evidence type="ECO:0000259" key="12">
    <source>
        <dbReference type="PROSITE" id="PS51157"/>
    </source>
</evidence>
<evidence type="ECO:0000256" key="2">
    <source>
        <dbReference type="ARBA" id="ARBA00004906"/>
    </source>
</evidence>
<dbReference type="InterPro" id="IPR003126">
    <property type="entry name" value="Znf_UBR"/>
</dbReference>
<evidence type="ECO:0000256" key="7">
    <source>
        <dbReference type="ARBA" id="ARBA00022833"/>
    </source>
</evidence>
<comment type="caution">
    <text evidence="13">The sequence shown here is derived from an EMBL/GenBank/DDBJ whole genome shotgun (WGS) entry which is preliminary data.</text>
</comment>
<reference evidence="13" key="1">
    <citation type="journal article" date="2023" name="Plant J.">
        <title>The genome of the king protea, Protea cynaroides.</title>
        <authorList>
            <person name="Chang J."/>
            <person name="Duong T.A."/>
            <person name="Schoeman C."/>
            <person name="Ma X."/>
            <person name="Roodt D."/>
            <person name="Barker N."/>
            <person name="Li Z."/>
            <person name="Van de Peer Y."/>
            <person name="Mizrachi E."/>
        </authorList>
    </citation>
    <scope>NUCLEOTIDE SEQUENCE</scope>
    <source>
        <tissue evidence="13">Young leaves</tissue>
    </source>
</reference>
<keyword evidence="6 10" id="KW-0833">Ubl conjugation pathway</keyword>
<dbReference type="InterPro" id="IPR039164">
    <property type="entry name" value="UBR1-like"/>
</dbReference>
<dbReference type="PROSITE" id="PS51157">
    <property type="entry name" value="ZF_UBR"/>
    <property type="match status" value="1"/>
</dbReference>
<organism evidence="13 14">
    <name type="scientific">Protea cynaroides</name>
    <dbReference type="NCBI Taxonomy" id="273540"/>
    <lineage>
        <taxon>Eukaryota</taxon>
        <taxon>Viridiplantae</taxon>
        <taxon>Streptophyta</taxon>
        <taxon>Embryophyta</taxon>
        <taxon>Tracheophyta</taxon>
        <taxon>Spermatophyta</taxon>
        <taxon>Magnoliopsida</taxon>
        <taxon>Proteales</taxon>
        <taxon>Proteaceae</taxon>
        <taxon>Protea</taxon>
    </lineage>
</organism>